<organism evidence="2 3">
    <name type="scientific">Bordetella hinzii OH87 BAL007II</name>
    <dbReference type="NCBI Taxonomy" id="1331262"/>
    <lineage>
        <taxon>Bacteria</taxon>
        <taxon>Pseudomonadati</taxon>
        <taxon>Pseudomonadota</taxon>
        <taxon>Betaproteobacteria</taxon>
        <taxon>Burkholderiales</taxon>
        <taxon>Alcaligenaceae</taxon>
        <taxon>Bordetella</taxon>
    </lineage>
</organism>
<dbReference type="Proteomes" id="UP000025748">
    <property type="component" value="Unassembled WGS sequence"/>
</dbReference>
<dbReference type="EMBL" id="JHEM01000010">
    <property type="protein sequence ID" value="KCB25065.1"/>
    <property type="molecule type" value="Genomic_DNA"/>
</dbReference>
<sequence length="126" mass="13229">MRYYVNTSKAVINIGGHTVIAPTKAAAVDVEVRGVKDLIDRGLLVETEAPPEAKASKKRGNADDTSDGAKEPTKVAELKKWLDDQGAQYDASASKAELQGLYEALKASLAEQANGGDQNGAGATEQ</sequence>
<evidence type="ECO:0000313" key="2">
    <source>
        <dbReference type="EMBL" id="KCB25065.1"/>
    </source>
</evidence>
<evidence type="ECO:0000313" key="3">
    <source>
        <dbReference type="Proteomes" id="UP000025748"/>
    </source>
</evidence>
<evidence type="ECO:0000256" key="1">
    <source>
        <dbReference type="SAM" id="MobiDB-lite"/>
    </source>
</evidence>
<keyword evidence="3" id="KW-1185">Reference proteome</keyword>
<name>A0ABR4R4I8_9BORD</name>
<dbReference type="InterPro" id="IPR036361">
    <property type="entry name" value="SAP_dom_sf"/>
</dbReference>
<dbReference type="RefSeq" id="WP_032962405.1">
    <property type="nucleotide sequence ID" value="NZ_JHEM01000010.1"/>
</dbReference>
<reference evidence="2 3" key="1">
    <citation type="submission" date="2014-03" db="EMBL/GenBank/DDBJ databases">
        <title>Genome sequence of Bordetella hinzii.</title>
        <authorList>
            <person name="Register K."/>
            <person name="Harvill E."/>
            <person name="Goodfield L.L."/>
            <person name="Ivanov Y.V."/>
            <person name="Meyer J.A."/>
            <person name="Muse S.J."/>
            <person name="Jacobs N."/>
            <person name="Bendor L."/>
            <person name="Smallridge W.E."/>
            <person name="Brinkac L.M."/>
            <person name="Sanka R."/>
            <person name="Kim M."/>
            <person name="Losada L."/>
        </authorList>
    </citation>
    <scope>NUCLEOTIDE SEQUENCE [LARGE SCALE GENOMIC DNA]</scope>
    <source>
        <strain evidence="2 3">OH87 BAL007II</strain>
    </source>
</reference>
<protein>
    <submittedName>
        <fullName evidence="2">N-acetyltransferase YedL</fullName>
    </submittedName>
</protein>
<gene>
    <name evidence="2" type="ORF">L544_1089</name>
</gene>
<accession>A0ABR4R4I8</accession>
<feature type="region of interest" description="Disordered" evidence="1">
    <location>
        <begin position="43"/>
        <end position="73"/>
    </location>
</feature>
<proteinExistence type="predicted"/>
<comment type="caution">
    <text evidence="2">The sequence shown here is derived from an EMBL/GenBank/DDBJ whole genome shotgun (WGS) entry which is preliminary data.</text>
</comment>
<dbReference type="Gene3D" id="1.10.720.30">
    <property type="entry name" value="SAP domain"/>
    <property type="match status" value="1"/>
</dbReference>